<dbReference type="Proteomes" id="UP000076532">
    <property type="component" value="Unassembled WGS sequence"/>
</dbReference>
<accession>A0A167XPF6</accession>
<proteinExistence type="predicted"/>
<protein>
    <submittedName>
        <fullName evidence="1">Uncharacterized protein</fullName>
    </submittedName>
</protein>
<evidence type="ECO:0000313" key="2">
    <source>
        <dbReference type="Proteomes" id="UP000076532"/>
    </source>
</evidence>
<keyword evidence="2" id="KW-1185">Reference proteome</keyword>
<dbReference type="EMBL" id="KV417751">
    <property type="protein sequence ID" value="KZP07430.1"/>
    <property type="molecule type" value="Genomic_DNA"/>
</dbReference>
<reference evidence="1 2" key="1">
    <citation type="journal article" date="2016" name="Mol. Biol. Evol.">
        <title>Comparative Genomics of Early-Diverging Mushroom-Forming Fungi Provides Insights into the Origins of Lignocellulose Decay Capabilities.</title>
        <authorList>
            <person name="Nagy L.G."/>
            <person name="Riley R."/>
            <person name="Tritt A."/>
            <person name="Adam C."/>
            <person name="Daum C."/>
            <person name="Floudas D."/>
            <person name="Sun H."/>
            <person name="Yadav J.S."/>
            <person name="Pangilinan J."/>
            <person name="Larsson K.H."/>
            <person name="Matsuura K."/>
            <person name="Barry K."/>
            <person name="Labutti K."/>
            <person name="Kuo R."/>
            <person name="Ohm R.A."/>
            <person name="Bhattacharya S.S."/>
            <person name="Shirouzu T."/>
            <person name="Yoshinaga Y."/>
            <person name="Martin F.M."/>
            <person name="Grigoriev I.V."/>
            <person name="Hibbett D.S."/>
        </authorList>
    </citation>
    <scope>NUCLEOTIDE SEQUENCE [LARGE SCALE GENOMIC DNA]</scope>
    <source>
        <strain evidence="1 2">CBS 109695</strain>
    </source>
</reference>
<name>A0A167XPF6_9AGAM</name>
<dbReference type="AlphaFoldDB" id="A0A167XPF6"/>
<organism evidence="1 2">
    <name type="scientific">Athelia psychrophila</name>
    <dbReference type="NCBI Taxonomy" id="1759441"/>
    <lineage>
        <taxon>Eukaryota</taxon>
        <taxon>Fungi</taxon>
        <taxon>Dikarya</taxon>
        <taxon>Basidiomycota</taxon>
        <taxon>Agaricomycotina</taxon>
        <taxon>Agaricomycetes</taxon>
        <taxon>Agaricomycetidae</taxon>
        <taxon>Atheliales</taxon>
        <taxon>Atheliaceae</taxon>
        <taxon>Athelia</taxon>
    </lineage>
</organism>
<sequence length="148" mass="17006">MEIWTRLEFRLTHIDNYIHGQTATQASFRVLTATVLIETQDYLPANLPLSQTFRPEIVYALPRRKKETSSITRGKITRQAHTPFANVTSFANSPIRVNADLSARRTPSTKLMNKTSTPKDIGCFLQMYNIMLCERSVYLVHFQRIGTE</sequence>
<gene>
    <name evidence="1" type="ORF">FIBSPDRAFT_902067</name>
</gene>
<evidence type="ECO:0000313" key="1">
    <source>
        <dbReference type="EMBL" id="KZP07430.1"/>
    </source>
</evidence>